<accession>A0A837C2U6</accession>
<dbReference type="AlphaFoldDB" id="A0A837C2U6"/>
<dbReference type="GO" id="GO:0006508">
    <property type="term" value="P:proteolysis"/>
    <property type="evidence" value="ECO:0007669"/>
    <property type="project" value="InterPro"/>
</dbReference>
<evidence type="ECO:0000259" key="2">
    <source>
        <dbReference type="Pfam" id="PF01434"/>
    </source>
</evidence>
<dbReference type="GO" id="GO:0030163">
    <property type="term" value="P:protein catabolic process"/>
    <property type="evidence" value="ECO:0007669"/>
    <property type="project" value="TreeGrafter"/>
</dbReference>
<dbReference type="SUPFAM" id="SSF52540">
    <property type="entry name" value="P-loop containing nucleoside triphosphate hydrolases"/>
    <property type="match status" value="1"/>
</dbReference>
<gene>
    <name evidence="3" type="ORF">BJA5080_05145</name>
</gene>
<dbReference type="PANTHER" id="PTHR23076">
    <property type="entry name" value="METALLOPROTEASE M41 FTSH"/>
    <property type="match status" value="1"/>
</dbReference>
<dbReference type="Gene3D" id="1.20.58.760">
    <property type="entry name" value="Peptidase M41"/>
    <property type="match status" value="1"/>
</dbReference>
<dbReference type="InterPro" id="IPR003959">
    <property type="entry name" value="ATPase_AAA_core"/>
</dbReference>
<dbReference type="GO" id="GO:0005886">
    <property type="term" value="C:plasma membrane"/>
    <property type="evidence" value="ECO:0007669"/>
    <property type="project" value="TreeGrafter"/>
</dbReference>
<protein>
    <submittedName>
        <fullName evidence="3">Uncharacterized protein</fullName>
    </submittedName>
</protein>
<feature type="domain" description="ATPase AAA-type core" evidence="1">
    <location>
        <begin position="17"/>
        <end position="110"/>
    </location>
</feature>
<evidence type="ECO:0000313" key="3">
    <source>
        <dbReference type="EMBL" id="KGJ63351.1"/>
    </source>
</evidence>
<dbReference type="GO" id="GO:0005524">
    <property type="term" value="F:ATP binding"/>
    <property type="evidence" value="ECO:0007669"/>
    <property type="project" value="InterPro"/>
</dbReference>
<dbReference type="Gene3D" id="3.40.50.300">
    <property type="entry name" value="P-loop containing nucleotide triphosphate hydrolases"/>
    <property type="match status" value="1"/>
</dbReference>
<dbReference type="Proteomes" id="UP000024900">
    <property type="component" value="Unassembled WGS sequence"/>
</dbReference>
<dbReference type="InterPro" id="IPR000642">
    <property type="entry name" value="Peptidase_M41"/>
</dbReference>
<comment type="caution">
    <text evidence="3">The sequence shown here is derived from an EMBL/GenBank/DDBJ whole genome shotgun (WGS) entry which is preliminary data.</text>
</comment>
<evidence type="ECO:0000259" key="1">
    <source>
        <dbReference type="Pfam" id="PF00004"/>
    </source>
</evidence>
<dbReference type="PANTHER" id="PTHR23076:SF97">
    <property type="entry name" value="ATP-DEPENDENT ZINC METALLOPROTEASE YME1L1"/>
    <property type="match status" value="1"/>
</dbReference>
<dbReference type="InterPro" id="IPR037219">
    <property type="entry name" value="Peptidase_M41-like"/>
</dbReference>
<dbReference type="EMBL" id="ADOU02000008">
    <property type="protein sequence ID" value="KGJ63351.1"/>
    <property type="molecule type" value="Genomic_DNA"/>
</dbReference>
<dbReference type="Pfam" id="PF01434">
    <property type="entry name" value="Peptidase_M41"/>
    <property type="match status" value="1"/>
</dbReference>
<proteinExistence type="predicted"/>
<dbReference type="GO" id="GO:0004222">
    <property type="term" value="F:metalloendopeptidase activity"/>
    <property type="evidence" value="ECO:0007669"/>
    <property type="project" value="InterPro"/>
</dbReference>
<evidence type="ECO:0000313" key="4">
    <source>
        <dbReference type="Proteomes" id="UP000024900"/>
    </source>
</evidence>
<feature type="domain" description="Peptidase M41" evidence="2">
    <location>
        <begin position="194"/>
        <end position="359"/>
    </location>
</feature>
<dbReference type="Pfam" id="PF00004">
    <property type="entry name" value="AAA"/>
    <property type="match status" value="1"/>
</dbReference>
<sequence length="419" mass="45104">MMSASLAKWQGSGEGNLGHLLRSVRQDFEDARANVPSCVFIDEIDSIADRASISHAWRDYVVEVVNAVLAEIDGIKGREGVLVIGATNAISRCEPALLRSGRLEKIVNIGLPDSAELERMFRVRLRGDLQQEDLTAIVELAIGMVGADVERVVKDARRAARNDGGRPLALRDLRGALVTNDDRPLELRWRNCVHEAGHLVADVIHFGPDNVFANTARVGSRGGRLVRTTAPACAGTLEVYRRRLQVILAGRAAEELLLGAGSHGAGGARESDLDHATSLAAAMVGSLGVIGADYITYFGPRDDTRTLLSFAEVREGVARELADAVAAARSLLEANRAVVEVVAQRLMDRGRVAGAEVSEVLRRGRVQQSSPNAASARAQLDGVCRGRSGSARFNQGFEWHYLGSEERGVWRKAVVKGPG</sequence>
<reference evidence="3 4" key="1">
    <citation type="journal article" date="2014" name="BMC Genomics">
        <title>Comparative genomics of Bradyrhizobium japonicum CPAC 15 and Bradyrhizobium diazoefficiens CPAC 7: elite model strains for understanding symbiotic performance with soybean.</title>
        <authorList>
            <person name="Siqueira A.F."/>
            <person name="Ormeno-Orrillo E."/>
            <person name="Souza R.C."/>
            <person name="Rodrigues E.P."/>
            <person name="Almeida L.G."/>
            <person name="Barcellos F.G."/>
            <person name="Batista J.S."/>
            <person name="Nakatami A.S."/>
            <person name="Martinez-Romero E."/>
            <person name="Vasconcelos A.T."/>
            <person name="Hungria M."/>
        </authorList>
    </citation>
    <scope>NUCLEOTIDE SEQUENCE [LARGE SCALE GENOMIC DNA]</scope>
    <source>
        <strain evidence="3 4">SEMIA 5080</strain>
    </source>
</reference>
<organism evidence="3 4">
    <name type="scientific">Bradyrhizobium diazoefficiens SEMIA 5080</name>
    <dbReference type="NCBI Taxonomy" id="754504"/>
    <lineage>
        <taxon>Bacteria</taxon>
        <taxon>Pseudomonadati</taxon>
        <taxon>Pseudomonadota</taxon>
        <taxon>Alphaproteobacteria</taxon>
        <taxon>Hyphomicrobiales</taxon>
        <taxon>Nitrobacteraceae</taxon>
        <taxon>Bradyrhizobium</taxon>
    </lineage>
</organism>
<dbReference type="SUPFAM" id="SSF140990">
    <property type="entry name" value="FtsH protease domain-like"/>
    <property type="match status" value="1"/>
</dbReference>
<dbReference type="CDD" id="cd19481">
    <property type="entry name" value="RecA-like_protease"/>
    <property type="match status" value="1"/>
</dbReference>
<dbReference type="GO" id="GO:0016887">
    <property type="term" value="F:ATP hydrolysis activity"/>
    <property type="evidence" value="ECO:0007669"/>
    <property type="project" value="InterPro"/>
</dbReference>
<dbReference type="InterPro" id="IPR027417">
    <property type="entry name" value="P-loop_NTPase"/>
</dbReference>
<dbReference type="GO" id="GO:0004176">
    <property type="term" value="F:ATP-dependent peptidase activity"/>
    <property type="evidence" value="ECO:0007669"/>
    <property type="project" value="InterPro"/>
</dbReference>
<dbReference type="Gene3D" id="1.10.8.60">
    <property type="match status" value="1"/>
</dbReference>
<name>A0A837C2U6_9BRAD</name>